<proteinExistence type="predicted"/>
<dbReference type="Pfam" id="PF07679">
    <property type="entry name" value="I-set"/>
    <property type="match status" value="1"/>
</dbReference>
<dbReference type="InterPro" id="IPR036179">
    <property type="entry name" value="Ig-like_dom_sf"/>
</dbReference>
<dbReference type="InterPro" id="IPR013783">
    <property type="entry name" value="Ig-like_fold"/>
</dbReference>
<gene>
    <name evidence="2" type="ORF">CGI_10026917</name>
</gene>
<dbReference type="InterPro" id="IPR013098">
    <property type="entry name" value="Ig_I-set"/>
</dbReference>
<dbReference type="Gene3D" id="2.60.40.10">
    <property type="entry name" value="Immunoglobulins"/>
    <property type="match status" value="1"/>
</dbReference>
<evidence type="ECO:0000313" key="2">
    <source>
        <dbReference type="EMBL" id="EKC37633.1"/>
    </source>
</evidence>
<dbReference type="SUPFAM" id="SSF48726">
    <property type="entry name" value="Immunoglobulin"/>
    <property type="match status" value="1"/>
</dbReference>
<evidence type="ECO:0000259" key="1">
    <source>
        <dbReference type="Pfam" id="PF07679"/>
    </source>
</evidence>
<feature type="domain" description="Immunoglobulin I-set" evidence="1">
    <location>
        <begin position="110"/>
        <end position="164"/>
    </location>
</feature>
<reference evidence="2" key="1">
    <citation type="journal article" date="2012" name="Nature">
        <title>The oyster genome reveals stress adaptation and complexity of shell formation.</title>
        <authorList>
            <person name="Zhang G."/>
            <person name="Fang X."/>
            <person name="Guo X."/>
            <person name="Li L."/>
            <person name="Luo R."/>
            <person name="Xu F."/>
            <person name="Yang P."/>
            <person name="Zhang L."/>
            <person name="Wang X."/>
            <person name="Qi H."/>
            <person name="Xiong Z."/>
            <person name="Que H."/>
            <person name="Xie Y."/>
            <person name="Holland P.W."/>
            <person name="Paps J."/>
            <person name="Zhu Y."/>
            <person name="Wu F."/>
            <person name="Chen Y."/>
            <person name="Wang J."/>
            <person name="Peng C."/>
            <person name="Meng J."/>
            <person name="Yang L."/>
            <person name="Liu J."/>
            <person name="Wen B."/>
            <person name="Zhang N."/>
            <person name="Huang Z."/>
            <person name="Zhu Q."/>
            <person name="Feng Y."/>
            <person name="Mount A."/>
            <person name="Hedgecock D."/>
            <person name="Xu Z."/>
            <person name="Liu Y."/>
            <person name="Domazet-Loso T."/>
            <person name="Du Y."/>
            <person name="Sun X."/>
            <person name="Zhang S."/>
            <person name="Liu B."/>
            <person name="Cheng P."/>
            <person name="Jiang X."/>
            <person name="Li J."/>
            <person name="Fan D."/>
            <person name="Wang W."/>
            <person name="Fu W."/>
            <person name="Wang T."/>
            <person name="Wang B."/>
            <person name="Zhang J."/>
            <person name="Peng Z."/>
            <person name="Li Y."/>
            <person name="Li N."/>
            <person name="Wang J."/>
            <person name="Chen M."/>
            <person name="He Y."/>
            <person name="Tan F."/>
            <person name="Song X."/>
            <person name="Zheng Q."/>
            <person name="Huang R."/>
            <person name="Yang H."/>
            <person name="Du X."/>
            <person name="Chen L."/>
            <person name="Yang M."/>
            <person name="Gaffney P.M."/>
            <person name="Wang S."/>
            <person name="Luo L."/>
            <person name="She Z."/>
            <person name="Ming Y."/>
            <person name="Huang W."/>
            <person name="Zhang S."/>
            <person name="Huang B."/>
            <person name="Zhang Y."/>
            <person name="Qu T."/>
            <person name="Ni P."/>
            <person name="Miao G."/>
            <person name="Wang J."/>
            <person name="Wang Q."/>
            <person name="Steinberg C.E."/>
            <person name="Wang H."/>
            <person name="Li N."/>
            <person name="Qian L."/>
            <person name="Zhang G."/>
            <person name="Li Y."/>
            <person name="Yang H."/>
            <person name="Liu X."/>
            <person name="Wang J."/>
            <person name="Yin Y."/>
            <person name="Wang J."/>
        </authorList>
    </citation>
    <scope>NUCLEOTIDE SEQUENCE [LARGE SCALE GENOMIC DNA]</scope>
    <source>
        <strain evidence="2">05x7-T-G4-1.051#20</strain>
    </source>
</reference>
<organism evidence="2">
    <name type="scientific">Magallana gigas</name>
    <name type="common">Pacific oyster</name>
    <name type="synonym">Crassostrea gigas</name>
    <dbReference type="NCBI Taxonomy" id="29159"/>
    <lineage>
        <taxon>Eukaryota</taxon>
        <taxon>Metazoa</taxon>
        <taxon>Spiralia</taxon>
        <taxon>Lophotrochozoa</taxon>
        <taxon>Mollusca</taxon>
        <taxon>Bivalvia</taxon>
        <taxon>Autobranchia</taxon>
        <taxon>Pteriomorphia</taxon>
        <taxon>Ostreida</taxon>
        <taxon>Ostreoidea</taxon>
        <taxon>Ostreidae</taxon>
        <taxon>Magallana</taxon>
    </lineage>
</organism>
<dbReference type="AlphaFoldDB" id="K1QVJ7"/>
<name>K1QVJ7_MAGGI</name>
<sequence length="421" mass="47376">MAAFCIFRTLSGYLVSNEPTVSIRGENEIIWGDTAHFEADVKKADSSCWSITWHRRRGDNIKCIDTSVEKYSGPPNITTSFVTNIKNKSVKLMGEVYFLENSPGILKTFWTKNGEKINIKESGGKLSELITDNPSLTITDVGPDDAGEYKVTAVNAVGSTTSEVIVLGIPSVFSERVEDEINGGRRITVTITSFPAPCQIRWNAKSKDDDTFTPIDINAEEYDGTTVTFPHPVLVVRQRDQLENNCYQIEVTNFIGKIVQTISDCGARVRFTKLSNVLAKEFPPQKLENLKFTLTINGYKNAQFHVKGELSSYTKDYIQDVLETVAAILDCKEEDILLNGVRHSNSFLLSLSVKEVYMKKLLALNEQDRLRLVRLNIDYLIIDKETLYLERPKAAYLGPRTTQSFKERNLSTGVQLRNQAF</sequence>
<dbReference type="EMBL" id="JH817012">
    <property type="protein sequence ID" value="EKC37633.1"/>
    <property type="molecule type" value="Genomic_DNA"/>
</dbReference>
<accession>K1QVJ7</accession>
<protein>
    <recommendedName>
        <fullName evidence="1">Immunoglobulin I-set domain-containing protein</fullName>
    </recommendedName>
</protein>
<dbReference type="HOGENOM" id="CLU_652579_0_0_1"/>
<dbReference type="InParanoid" id="K1QVJ7"/>